<accession>A0A511MCE9</accession>
<organism evidence="1 2">
    <name type="scientific">Nocardia ninae NBRC 108245</name>
    <dbReference type="NCBI Taxonomy" id="1210091"/>
    <lineage>
        <taxon>Bacteria</taxon>
        <taxon>Bacillati</taxon>
        <taxon>Actinomycetota</taxon>
        <taxon>Actinomycetes</taxon>
        <taxon>Mycobacteriales</taxon>
        <taxon>Nocardiaceae</taxon>
        <taxon>Nocardia</taxon>
    </lineage>
</organism>
<reference evidence="1 2" key="1">
    <citation type="submission" date="2019-07" db="EMBL/GenBank/DDBJ databases">
        <title>Whole genome shotgun sequence of Nocardia ninae NBRC 108245.</title>
        <authorList>
            <person name="Hosoyama A."/>
            <person name="Uohara A."/>
            <person name="Ohji S."/>
            <person name="Ichikawa N."/>
        </authorList>
    </citation>
    <scope>NUCLEOTIDE SEQUENCE [LARGE SCALE GENOMIC DNA]</scope>
    <source>
        <strain evidence="1 2">NBRC 108245</strain>
    </source>
</reference>
<proteinExistence type="predicted"/>
<gene>
    <name evidence="1" type="primary">aadK</name>
    <name evidence="1" type="ORF">NN4_22870</name>
</gene>
<comment type="caution">
    <text evidence="1">The sequence shown here is derived from an EMBL/GenBank/DDBJ whole genome shotgun (WGS) entry which is preliminary data.</text>
</comment>
<evidence type="ECO:0000313" key="2">
    <source>
        <dbReference type="Proteomes" id="UP000321424"/>
    </source>
</evidence>
<keyword evidence="1" id="KW-0808">Transferase</keyword>
<name>A0A511MCE9_9NOCA</name>
<keyword evidence="2" id="KW-1185">Reference proteome</keyword>
<dbReference type="InterPro" id="IPR043519">
    <property type="entry name" value="NT_sf"/>
</dbReference>
<dbReference type="Gene3D" id="1.20.120.330">
    <property type="entry name" value="Nucleotidyltransferases domain 2"/>
    <property type="match status" value="1"/>
</dbReference>
<dbReference type="GO" id="GO:0016779">
    <property type="term" value="F:nucleotidyltransferase activity"/>
    <property type="evidence" value="ECO:0007669"/>
    <property type="project" value="UniProtKB-KW"/>
</dbReference>
<dbReference type="Proteomes" id="UP000321424">
    <property type="component" value="Unassembled WGS sequence"/>
</dbReference>
<evidence type="ECO:0000313" key="1">
    <source>
        <dbReference type="EMBL" id="GEM37768.1"/>
    </source>
</evidence>
<dbReference type="EMBL" id="BJXA01000011">
    <property type="protein sequence ID" value="GEM37768.1"/>
    <property type="molecule type" value="Genomic_DNA"/>
</dbReference>
<protein>
    <submittedName>
        <fullName evidence="1">Aminoglycoside 6-adenylyltransferase</fullName>
    </submittedName>
</protein>
<dbReference type="Gene3D" id="3.30.460.10">
    <property type="entry name" value="Beta Polymerase, domain 2"/>
    <property type="match status" value="1"/>
</dbReference>
<dbReference type="SUPFAM" id="SSF81631">
    <property type="entry name" value="PAP/OAS1 substrate-binding domain"/>
    <property type="match status" value="1"/>
</dbReference>
<dbReference type="SUPFAM" id="SSF81301">
    <property type="entry name" value="Nucleotidyltransferase"/>
    <property type="match status" value="1"/>
</dbReference>
<dbReference type="InterPro" id="IPR007530">
    <property type="entry name" value="Aminoglycoside_adenylylTfrase"/>
</dbReference>
<dbReference type="Pfam" id="PF04439">
    <property type="entry name" value="Adenyl_transf"/>
    <property type="match status" value="1"/>
</dbReference>
<sequence>MPQTGPVVRCHPEVRRAGSAIMDRSLMGIAEDEPMVGRVVEWARGRDDIRVVLRTGSRGRGDGMVDALSDHDIELYTTDVERYSGDDGWVRELGEVWVNVELEGPYDNPAHLVFFEGGVKVDFQVVPVQRLGEMVEDGLDELHERGYQVLFDRDGSAAGLPAATGSAPVGELPDQAEFGALCSEFWFEIAHLPRYSARGEFWVVKARDWETKELLLTMIEWHAISRHGSGHDVWHAGTKMRQWAARGVWERVEGVFAIRDPLRQAQATADLFGELAREVATAGGLDYPEKAEKAIRPYLDQLPSL</sequence>
<dbReference type="AlphaFoldDB" id="A0A511MCE9"/>
<keyword evidence="1" id="KW-0548">Nucleotidyltransferase</keyword>